<dbReference type="SMART" id="SM00360">
    <property type="entry name" value="RRM"/>
    <property type="match status" value="2"/>
</dbReference>
<feature type="region of interest" description="Disordered" evidence="5">
    <location>
        <begin position="492"/>
        <end position="520"/>
    </location>
</feature>
<evidence type="ECO:0000256" key="2">
    <source>
        <dbReference type="ARBA" id="ARBA00022884"/>
    </source>
</evidence>
<evidence type="ECO:0000256" key="5">
    <source>
        <dbReference type="SAM" id="MobiDB-lite"/>
    </source>
</evidence>
<keyword evidence="2 4" id="KW-0694">RNA-binding</keyword>
<dbReference type="Pfam" id="PF17780">
    <property type="entry name" value="OCRE"/>
    <property type="match status" value="1"/>
</dbReference>
<dbReference type="GO" id="GO:0003723">
    <property type="term" value="F:RNA binding"/>
    <property type="evidence" value="ECO:0007669"/>
    <property type="project" value="UniProtKB-UniRule"/>
</dbReference>
<feature type="compositionally biased region" description="Basic and acidic residues" evidence="5">
    <location>
        <begin position="82"/>
        <end position="100"/>
    </location>
</feature>
<feature type="region of interest" description="Disordered" evidence="5">
    <location>
        <begin position="46"/>
        <end position="241"/>
    </location>
</feature>
<feature type="compositionally biased region" description="Basic and acidic residues" evidence="5">
    <location>
        <begin position="56"/>
        <end position="66"/>
    </location>
</feature>
<feature type="compositionally biased region" description="Basic and acidic residues" evidence="5">
    <location>
        <begin position="120"/>
        <end position="148"/>
    </location>
</feature>
<feature type="region of interest" description="Disordered" evidence="5">
    <location>
        <begin position="568"/>
        <end position="597"/>
    </location>
</feature>
<evidence type="ECO:0008006" key="10">
    <source>
        <dbReference type="Google" id="ProtNLM"/>
    </source>
</evidence>
<dbReference type="AlphaFoldDB" id="A0A218XJ61"/>
<proteinExistence type="predicted"/>
<dbReference type="PANTHER" id="PTHR13948">
    <property type="entry name" value="RNA-BINDING PROTEIN"/>
    <property type="match status" value="1"/>
</dbReference>
<dbReference type="CDD" id="cd16166">
    <property type="entry name" value="OCRE_SUA_like"/>
    <property type="match status" value="1"/>
</dbReference>
<keyword evidence="3" id="KW-0539">Nucleus</keyword>
<dbReference type="InterPro" id="IPR000467">
    <property type="entry name" value="G_patch_dom"/>
</dbReference>
<evidence type="ECO:0000259" key="7">
    <source>
        <dbReference type="PROSITE" id="PS50174"/>
    </source>
</evidence>
<evidence type="ECO:0000259" key="6">
    <source>
        <dbReference type="PROSITE" id="PS50102"/>
    </source>
</evidence>
<feature type="compositionally biased region" description="Polar residues" evidence="5">
    <location>
        <begin position="789"/>
        <end position="805"/>
    </location>
</feature>
<dbReference type="InterPro" id="IPR035979">
    <property type="entry name" value="RBD_domain_sf"/>
</dbReference>
<dbReference type="Pfam" id="PF01585">
    <property type="entry name" value="G-patch"/>
    <property type="match status" value="1"/>
</dbReference>
<protein>
    <recommendedName>
        <fullName evidence="10">SUPPRESSOR OF ABI3-5</fullName>
    </recommendedName>
</protein>
<feature type="compositionally biased region" description="Basic and acidic residues" evidence="5">
    <location>
        <begin position="155"/>
        <end position="207"/>
    </location>
</feature>
<dbReference type="SMART" id="SM00443">
    <property type="entry name" value="G_patch"/>
    <property type="match status" value="1"/>
</dbReference>
<feature type="domain" description="G-patch" evidence="7">
    <location>
        <begin position="907"/>
        <end position="953"/>
    </location>
</feature>
<dbReference type="InterPro" id="IPR012677">
    <property type="entry name" value="Nucleotide-bd_a/b_plait_sf"/>
</dbReference>
<dbReference type="SUPFAM" id="SSF54928">
    <property type="entry name" value="RNA-binding domain, RBD"/>
    <property type="match status" value="2"/>
</dbReference>
<dbReference type="CDD" id="cd12313">
    <property type="entry name" value="RRM1_RRM2_RBM5_like"/>
    <property type="match status" value="1"/>
</dbReference>
<feature type="region of interest" description="Disordered" evidence="5">
    <location>
        <begin position="864"/>
        <end position="892"/>
    </location>
</feature>
<dbReference type="Pfam" id="PF00076">
    <property type="entry name" value="RRM_1"/>
    <property type="match status" value="2"/>
</dbReference>
<dbReference type="PANTHER" id="PTHR13948:SF3">
    <property type="entry name" value="FI21118P1"/>
    <property type="match status" value="1"/>
</dbReference>
<evidence type="ECO:0000313" key="9">
    <source>
        <dbReference type="Proteomes" id="UP000197138"/>
    </source>
</evidence>
<evidence type="ECO:0000256" key="3">
    <source>
        <dbReference type="ARBA" id="ARBA00023242"/>
    </source>
</evidence>
<comment type="subcellular location">
    <subcellularLocation>
        <location evidence="1">Nucleus</location>
    </subcellularLocation>
</comment>
<evidence type="ECO:0000256" key="1">
    <source>
        <dbReference type="ARBA" id="ARBA00004123"/>
    </source>
</evidence>
<feature type="compositionally biased region" description="Polar residues" evidence="5">
    <location>
        <begin position="332"/>
        <end position="344"/>
    </location>
</feature>
<feature type="compositionally biased region" description="Basic and acidic residues" evidence="5">
    <location>
        <begin position="217"/>
        <end position="240"/>
    </location>
</feature>
<reference evidence="9" key="1">
    <citation type="journal article" date="2017" name="Plant J.">
        <title>The pomegranate (Punica granatum L.) genome and the genomics of punicalagin biosynthesis.</title>
        <authorList>
            <person name="Qin G."/>
            <person name="Xu C."/>
            <person name="Ming R."/>
            <person name="Tang H."/>
            <person name="Guyot R."/>
            <person name="Kramer E.M."/>
            <person name="Hu Y."/>
            <person name="Yi X."/>
            <person name="Qi Y."/>
            <person name="Xu X."/>
            <person name="Gao Z."/>
            <person name="Pan H."/>
            <person name="Jian J."/>
            <person name="Tian Y."/>
            <person name="Yue Z."/>
            <person name="Xu Y."/>
        </authorList>
    </citation>
    <scope>NUCLEOTIDE SEQUENCE [LARGE SCALE GENOMIC DNA]</scope>
    <source>
        <strain evidence="9">cv. Dabenzi</strain>
    </source>
</reference>
<dbReference type="Gene3D" id="3.30.70.330">
    <property type="match status" value="2"/>
</dbReference>
<comment type="caution">
    <text evidence="8">The sequence shown here is derived from an EMBL/GenBank/DDBJ whole genome shotgun (WGS) entry which is preliminary data.</text>
</comment>
<dbReference type="InterPro" id="IPR041591">
    <property type="entry name" value="OCRE"/>
</dbReference>
<dbReference type="InterPro" id="IPR000504">
    <property type="entry name" value="RRM_dom"/>
</dbReference>
<dbReference type="PROSITE" id="PS50174">
    <property type="entry name" value="G_PATCH"/>
    <property type="match status" value="1"/>
</dbReference>
<dbReference type="PROSITE" id="PS50102">
    <property type="entry name" value="RRM"/>
    <property type="match status" value="2"/>
</dbReference>
<organism evidence="8 9">
    <name type="scientific">Punica granatum</name>
    <name type="common">Pomegranate</name>
    <dbReference type="NCBI Taxonomy" id="22663"/>
    <lineage>
        <taxon>Eukaryota</taxon>
        <taxon>Viridiplantae</taxon>
        <taxon>Streptophyta</taxon>
        <taxon>Embryophyta</taxon>
        <taxon>Tracheophyta</taxon>
        <taxon>Spermatophyta</taxon>
        <taxon>Magnoliopsida</taxon>
        <taxon>eudicotyledons</taxon>
        <taxon>Gunneridae</taxon>
        <taxon>Pentapetalae</taxon>
        <taxon>rosids</taxon>
        <taxon>malvids</taxon>
        <taxon>Myrtales</taxon>
        <taxon>Lythraceae</taxon>
        <taxon>Punica</taxon>
    </lineage>
</organism>
<dbReference type="GO" id="GO:0000398">
    <property type="term" value="P:mRNA splicing, via spliceosome"/>
    <property type="evidence" value="ECO:0007669"/>
    <property type="project" value="TreeGrafter"/>
</dbReference>
<evidence type="ECO:0000313" key="8">
    <source>
        <dbReference type="EMBL" id="OWM84954.1"/>
    </source>
</evidence>
<feature type="region of interest" description="Disordered" evidence="5">
    <location>
        <begin position="789"/>
        <end position="833"/>
    </location>
</feature>
<sequence length="985" mass="107848">MDPGRYGPQQGWDNNSALEGYGAAHEPNFRVGNSYDERRFLGDRYSGENIYPRKAYPQDHLERDDYPPPPSAVGFWPHSRKRSYEEEYPLERASRRHDTYNDIDSSQEYDKLQDVYRAGDNYRDRGFDRSARYGDRERDDYGYDDYGHRSRTSHQHREDSRERDYEYGCHSYDSDYDRSSRRDGSSRRRDYHDREHDKRSSNRERGQSPHGSRSRSHREDSYDDGRYERRRDRDEKRQHDYYAVAPSATVVVKGLSQKTTEEDLYQILLEWGPLRHVRVIKERISGLSRGFAFIDFPSVGAAKAMMDRIGDDGLVVDGRKVFFEYSSKPTAGSGSFNQENQCNEPRTDDAPPADVISSSQAALGRKGSEAGPTHVLVVRGLDENADEELLRYEFSKHAPIKDLRLVRDKFTHVSRGFAFVHFYSVQEATKALEATNGTALEKNGQILRVAYAKSVLGPGSGASASSQSSSLAAAAIEAAAFSQQYDAVGWAPKEYNPDDKQSTDAQGGGEISGQKDGSAPQSGFVWDEASGYYYDAASGFYYDGTTGLYYDGNNGIWYSFDHQTQQYVPCTDQNDGKTPSKESEPSKGTDGSSSNRKVVISAPAATITSAEKAAAASLPDAVQAAAAAAIAAEKKEKEKAKEIKLASKSSILASKKKMSNVLTMWKQRTHEGQATRVALDEGQLSDDKEKPFASSGLSNKSKDNSTLSSGVSMSLPAYESQAKPRPIVNSSGGSLMGVIRGSGRAVERSEALYSGSSAGVSPSSAFAFMGSSSSLVNNGDELASSTPFKTNASALGSYSTPSASGSGKRRFSEVPLSSASSNQRDQPHTGYRDRAAERRSLYGSSSAAADVSDLEFADTNRDVGFKKSSLDSSMPFPPGVGGGRGAGDPNINTPSYEVITADKAIDESNVGNRMLRNMGWQEGAGLGKDGSGMVEPVQAQAVESRAGLGSQQKKKVVDPSLEVQAGDSYKTLIHKKSLARFREMS</sequence>
<dbReference type="InterPro" id="IPR035623">
    <property type="entry name" value="SUA-like_OCRE"/>
</dbReference>
<feature type="compositionally biased region" description="Polar residues" evidence="5">
    <location>
        <begin position="815"/>
        <end position="824"/>
    </location>
</feature>
<feature type="region of interest" description="Disordered" evidence="5">
    <location>
        <begin position="332"/>
        <end position="354"/>
    </location>
</feature>
<feature type="region of interest" description="Disordered" evidence="5">
    <location>
        <begin position="672"/>
        <end position="711"/>
    </location>
</feature>
<evidence type="ECO:0000256" key="4">
    <source>
        <dbReference type="PROSITE-ProRule" id="PRU00176"/>
    </source>
</evidence>
<dbReference type="EMBL" id="MTKT01001287">
    <property type="protein sequence ID" value="OWM84954.1"/>
    <property type="molecule type" value="Genomic_DNA"/>
</dbReference>
<accession>A0A218XJ61</accession>
<dbReference type="Proteomes" id="UP000197138">
    <property type="component" value="Unassembled WGS sequence"/>
</dbReference>
<feature type="domain" description="RRM" evidence="6">
    <location>
        <begin position="374"/>
        <end position="454"/>
    </location>
</feature>
<dbReference type="GO" id="GO:0005634">
    <property type="term" value="C:nucleus"/>
    <property type="evidence" value="ECO:0007669"/>
    <property type="project" value="UniProtKB-SubCell"/>
</dbReference>
<feature type="compositionally biased region" description="Polar residues" evidence="5">
    <location>
        <begin position="695"/>
        <end position="711"/>
    </location>
</feature>
<feature type="compositionally biased region" description="Basic and acidic residues" evidence="5">
    <location>
        <begin position="574"/>
        <end position="587"/>
    </location>
</feature>
<gene>
    <name evidence="8" type="ORF">CDL15_Pgr027741</name>
</gene>
<feature type="domain" description="RRM" evidence="6">
    <location>
        <begin position="248"/>
        <end position="328"/>
    </location>
</feature>
<feature type="region of interest" description="Disordered" evidence="5">
    <location>
        <begin position="1"/>
        <end position="20"/>
    </location>
</feature>
<name>A0A218XJ61_PUNGR</name>